<keyword evidence="3" id="KW-1185">Reference proteome</keyword>
<dbReference type="Pfam" id="PF05437">
    <property type="entry name" value="AzlD"/>
    <property type="match status" value="1"/>
</dbReference>
<feature type="transmembrane region" description="Helical" evidence="1">
    <location>
        <begin position="6"/>
        <end position="25"/>
    </location>
</feature>
<gene>
    <name evidence="2" type="ORF">SE15_06475</name>
</gene>
<dbReference type="Proteomes" id="UP000050544">
    <property type="component" value="Unassembled WGS sequence"/>
</dbReference>
<evidence type="ECO:0000313" key="3">
    <source>
        <dbReference type="Proteomes" id="UP000050544"/>
    </source>
</evidence>
<comment type="caution">
    <text evidence="2">The sequence shown here is derived from an EMBL/GenBank/DDBJ whole genome shotgun (WGS) entry which is preliminary data.</text>
</comment>
<evidence type="ECO:0000313" key="2">
    <source>
        <dbReference type="EMBL" id="KPL84680.1"/>
    </source>
</evidence>
<organism evidence="2 3">
    <name type="scientific">Thermanaerothrix daxensis</name>
    <dbReference type="NCBI Taxonomy" id="869279"/>
    <lineage>
        <taxon>Bacteria</taxon>
        <taxon>Bacillati</taxon>
        <taxon>Chloroflexota</taxon>
        <taxon>Anaerolineae</taxon>
        <taxon>Anaerolineales</taxon>
        <taxon>Anaerolineaceae</taxon>
        <taxon>Thermanaerothrix</taxon>
    </lineage>
</organism>
<accession>A0A0P6XMF7</accession>
<feature type="transmembrane region" description="Helical" evidence="1">
    <location>
        <begin position="63"/>
        <end position="81"/>
    </location>
</feature>
<sequence>MTTWVIMIALGIGTFLIRYSMIGLTGKVNLPKVVVRAIRFIPASMLSAVVASQMLAYARPGSFTLDIPYFGAAIIAGGVAWKTRNAFLTVLVGMILLWVFRNVLGWLAAG</sequence>
<keyword evidence="1" id="KW-0472">Membrane</keyword>
<dbReference type="STRING" id="869279.SE15_06475"/>
<dbReference type="RefSeq" id="WP_054521249.1">
    <property type="nucleotide sequence ID" value="NZ_LGKO01000002.1"/>
</dbReference>
<dbReference type="InterPro" id="IPR008407">
    <property type="entry name" value="Brnchd-chn_aa_trnsp_AzlD"/>
</dbReference>
<dbReference type="OrthoDB" id="165490at2"/>
<evidence type="ECO:0008006" key="4">
    <source>
        <dbReference type="Google" id="ProtNLM"/>
    </source>
</evidence>
<evidence type="ECO:0000256" key="1">
    <source>
        <dbReference type="SAM" id="Phobius"/>
    </source>
</evidence>
<feature type="transmembrane region" description="Helical" evidence="1">
    <location>
        <begin position="37"/>
        <end position="57"/>
    </location>
</feature>
<protein>
    <recommendedName>
        <fullName evidence="4">Branched-chain amino acid transport</fullName>
    </recommendedName>
</protein>
<keyword evidence="1" id="KW-0812">Transmembrane</keyword>
<name>A0A0P6XMF7_9CHLR</name>
<feature type="transmembrane region" description="Helical" evidence="1">
    <location>
        <begin position="88"/>
        <end position="109"/>
    </location>
</feature>
<dbReference type="AlphaFoldDB" id="A0A0P6XMF7"/>
<dbReference type="EMBL" id="LGKO01000002">
    <property type="protein sequence ID" value="KPL84680.1"/>
    <property type="molecule type" value="Genomic_DNA"/>
</dbReference>
<proteinExistence type="predicted"/>
<keyword evidence="1" id="KW-1133">Transmembrane helix</keyword>
<reference evidence="2 3" key="1">
    <citation type="submission" date="2015-07" db="EMBL/GenBank/DDBJ databases">
        <title>Whole genome sequence of Thermanaerothrix daxensis DSM 23592.</title>
        <authorList>
            <person name="Hemp J."/>
            <person name="Ward L.M."/>
            <person name="Pace L.A."/>
            <person name="Fischer W.W."/>
        </authorList>
    </citation>
    <scope>NUCLEOTIDE SEQUENCE [LARGE SCALE GENOMIC DNA]</scope>
    <source>
        <strain evidence="2 3">GNS-1</strain>
    </source>
</reference>